<gene>
    <name evidence="1" type="ordered locus">MTR_8g026710</name>
</gene>
<reference evidence="1 3" key="1">
    <citation type="journal article" date="2011" name="Nature">
        <title>The Medicago genome provides insight into the evolution of rhizobial symbioses.</title>
        <authorList>
            <person name="Young N.D."/>
            <person name="Debelle F."/>
            <person name="Oldroyd G.E."/>
            <person name="Geurts R."/>
            <person name="Cannon S.B."/>
            <person name="Udvardi M.K."/>
            <person name="Benedito V.A."/>
            <person name="Mayer K.F."/>
            <person name="Gouzy J."/>
            <person name="Schoof H."/>
            <person name="Van de Peer Y."/>
            <person name="Proost S."/>
            <person name="Cook D.R."/>
            <person name="Meyers B.C."/>
            <person name="Spannagl M."/>
            <person name="Cheung F."/>
            <person name="De Mita S."/>
            <person name="Krishnakumar V."/>
            <person name="Gundlach H."/>
            <person name="Zhou S."/>
            <person name="Mudge J."/>
            <person name="Bharti A.K."/>
            <person name="Murray J.D."/>
            <person name="Naoumkina M.A."/>
            <person name="Rosen B."/>
            <person name="Silverstein K.A."/>
            <person name="Tang H."/>
            <person name="Rombauts S."/>
            <person name="Zhao P.X."/>
            <person name="Zhou P."/>
            <person name="Barbe V."/>
            <person name="Bardou P."/>
            <person name="Bechner M."/>
            <person name="Bellec A."/>
            <person name="Berger A."/>
            <person name="Berges H."/>
            <person name="Bidwell S."/>
            <person name="Bisseling T."/>
            <person name="Choisne N."/>
            <person name="Couloux A."/>
            <person name="Denny R."/>
            <person name="Deshpande S."/>
            <person name="Dai X."/>
            <person name="Doyle J.J."/>
            <person name="Dudez A.M."/>
            <person name="Farmer A.D."/>
            <person name="Fouteau S."/>
            <person name="Franken C."/>
            <person name="Gibelin C."/>
            <person name="Gish J."/>
            <person name="Goldstein S."/>
            <person name="Gonzalez A.J."/>
            <person name="Green P.J."/>
            <person name="Hallab A."/>
            <person name="Hartog M."/>
            <person name="Hua A."/>
            <person name="Humphray S.J."/>
            <person name="Jeong D.H."/>
            <person name="Jing Y."/>
            <person name="Jocker A."/>
            <person name="Kenton S.M."/>
            <person name="Kim D.J."/>
            <person name="Klee K."/>
            <person name="Lai H."/>
            <person name="Lang C."/>
            <person name="Lin S."/>
            <person name="Macmil S.L."/>
            <person name="Magdelenat G."/>
            <person name="Matthews L."/>
            <person name="McCorrison J."/>
            <person name="Monaghan E.L."/>
            <person name="Mun J.H."/>
            <person name="Najar F.Z."/>
            <person name="Nicholson C."/>
            <person name="Noirot C."/>
            <person name="O'Bleness M."/>
            <person name="Paule C.R."/>
            <person name="Poulain J."/>
            <person name="Prion F."/>
            <person name="Qin B."/>
            <person name="Qu C."/>
            <person name="Retzel E.F."/>
            <person name="Riddle C."/>
            <person name="Sallet E."/>
            <person name="Samain S."/>
            <person name="Samson N."/>
            <person name="Sanders I."/>
            <person name="Saurat O."/>
            <person name="Scarpelli C."/>
            <person name="Schiex T."/>
            <person name="Segurens B."/>
            <person name="Severin A.J."/>
            <person name="Sherrier D.J."/>
            <person name="Shi R."/>
            <person name="Sims S."/>
            <person name="Singer S.R."/>
            <person name="Sinharoy S."/>
            <person name="Sterck L."/>
            <person name="Viollet A."/>
            <person name="Wang B.B."/>
            <person name="Wang K."/>
            <person name="Wang M."/>
            <person name="Wang X."/>
            <person name="Warfsmann J."/>
            <person name="Weissenbach J."/>
            <person name="White D.D."/>
            <person name="White J.D."/>
            <person name="Wiley G.B."/>
            <person name="Wincker P."/>
            <person name="Xing Y."/>
            <person name="Yang L."/>
            <person name="Yao Z."/>
            <person name="Ying F."/>
            <person name="Zhai J."/>
            <person name="Zhou L."/>
            <person name="Zuber A."/>
            <person name="Denarie J."/>
            <person name="Dixon R.A."/>
            <person name="May G.D."/>
            <person name="Schwartz D.C."/>
            <person name="Rogers J."/>
            <person name="Quetier F."/>
            <person name="Town C.D."/>
            <person name="Roe B.A."/>
        </authorList>
    </citation>
    <scope>NUCLEOTIDE SEQUENCE [LARGE SCALE GENOMIC DNA]</scope>
    <source>
        <strain evidence="1">A17</strain>
        <strain evidence="2 3">cv. Jemalong A17</strain>
    </source>
</reference>
<organism evidence="1 3">
    <name type="scientific">Medicago truncatula</name>
    <name type="common">Barrel medic</name>
    <name type="synonym">Medicago tribuloides</name>
    <dbReference type="NCBI Taxonomy" id="3880"/>
    <lineage>
        <taxon>Eukaryota</taxon>
        <taxon>Viridiplantae</taxon>
        <taxon>Streptophyta</taxon>
        <taxon>Embryophyta</taxon>
        <taxon>Tracheophyta</taxon>
        <taxon>Spermatophyta</taxon>
        <taxon>Magnoliopsida</taxon>
        <taxon>eudicotyledons</taxon>
        <taxon>Gunneridae</taxon>
        <taxon>Pentapetalae</taxon>
        <taxon>rosids</taxon>
        <taxon>fabids</taxon>
        <taxon>Fabales</taxon>
        <taxon>Fabaceae</taxon>
        <taxon>Papilionoideae</taxon>
        <taxon>50 kb inversion clade</taxon>
        <taxon>NPAAA clade</taxon>
        <taxon>Hologalegina</taxon>
        <taxon>IRL clade</taxon>
        <taxon>Trifolieae</taxon>
        <taxon>Medicago</taxon>
    </lineage>
</organism>
<dbReference type="EnsemblPlants" id="AET01971">
    <property type="protein sequence ID" value="AET01971"/>
    <property type="gene ID" value="MTR_8g026710"/>
</dbReference>
<dbReference type="GO" id="GO:0004386">
    <property type="term" value="F:helicase activity"/>
    <property type="evidence" value="ECO:0007669"/>
    <property type="project" value="UniProtKB-KW"/>
</dbReference>
<dbReference type="PaxDb" id="3880-AET01971"/>
<name>G7L9Z4_MEDTR</name>
<keyword evidence="1" id="KW-0347">Helicase</keyword>
<sequence>MSGVNPFGLLLLSQGHSLKQVRILLPEPIFSHSQLYVSTSRVTSRNGLKQSVLVGTTFMKQS</sequence>
<proteinExistence type="predicted"/>
<keyword evidence="3" id="KW-1185">Reference proteome</keyword>
<dbReference type="HOGENOM" id="CLU_2907523_0_0_1"/>
<dbReference type="EMBL" id="CM001224">
    <property type="protein sequence ID" value="AET01971.1"/>
    <property type="molecule type" value="Genomic_DNA"/>
</dbReference>
<keyword evidence="1" id="KW-0378">Hydrolase</keyword>
<keyword evidence="1" id="KW-0067">ATP-binding</keyword>
<accession>G7L9Z4</accession>
<evidence type="ECO:0000313" key="3">
    <source>
        <dbReference type="Proteomes" id="UP000002051"/>
    </source>
</evidence>
<reference evidence="2" key="3">
    <citation type="submission" date="2015-04" db="UniProtKB">
        <authorList>
            <consortium name="EnsemblPlants"/>
        </authorList>
    </citation>
    <scope>IDENTIFICATION</scope>
    <source>
        <strain evidence="2">cv. Jemalong A17</strain>
    </source>
</reference>
<evidence type="ECO:0000313" key="2">
    <source>
        <dbReference type="EnsemblPlants" id="AET01971"/>
    </source>
</evidence>
<reference evidence="1 3" key="2">
    <citation type="journal article" date="2014" name="BMC Genomics">
        <title>An improved genome release (version Mt4.0) for the model legume Medicago truncatula.</title>
        <authorList>
            <person name="Tang H."/>
            <person name="Krishnakumar V."/>
            <person name="Bidwell S."/>
            <person name="Rosen B."/>
            <person name="Chan A."/>
            <person name="Zhou S."/>
            <person name="Gentzbittel L."/>
            <person name="Childs K.L."/>
            <person name="Yandell M."/>
            <person name="Gundlach H."/>
            <person name="Mayer K.F."/>
            <person name="Schwartz D.C."/>
            <person name="Town C.D."/>
        </authorList>
    </citation>
    <scope>GENOME REANNOTATION</scope>
    <source>
        <strain evidence="2 3">cv. Jemalong A17</strain>
    </source>
</reference>
<keyword evidence="1" id="KW-0547">Nucleotide-binding</keyword>
<evidence type="ECO:0000313" key="1">
    <source>
        <dbReference type="EMBL" id="AET01971.1"/>
    </source>
</evidence>
<protein>
    <submittedName>
        <fullName evidence="1">Helicase, putative</fullName>
    </submittedName>
</protein>
<dbReference type="Proteomes" id="UP000002051">
    <property type="component" value="Chromosome 8"/>
</dbReference>
<dbReference type="AlphaFoldDB" id="G7L9Z4"/>